<evidence type="ECO:0000256" key="3">
    <source>
        <dbReference type="ARBA" id="ARBA00023015"/>
    </source>
</evidence>
<feature type="compositionally biased region" description="Basic and acidic residues" evidence="7">
    <location>
        <begin position="173"/>
        <end position="182"/>
    </location>
</feature>
<dbReference type="VEuPathDB" id="TriTrypDB:Lsey_0026_0480"/>
<dbReference type="GO" id="GO:0042393">
    <property type="term" value="F:histone binding"/>
    <property type="evidence" value="ECO:0007669"/>
    <property type="project" value="TreeGrafter"/>
</dbReference>
<evidence type="ECO:0000313" key="9">
    <source>
        <dbReference type="Proteomes" id="UP000038009"/>
    </source>
</evidence>
<evidence type="ECO:0000256" key="7">
    <source>
        <dbReference type="SAM" id="MobiDB-lite"/>
    </source>
</evidence>
<evidence type="ECO:0000256" key="1">
    <source>
        <dbReference type="ARBA" id="ARBA00004123"/>
    </source>
</evidence>
<proteinExistence type="inferred from homology"/>
<comment type="similarity">
    <text evidence="2">Belongs to the ASF1 family.</text>
</comment>
<reference evidence="8 9" key="1">
    <citation type="journal article" date="2015" name="PLoS Pathog.">
        <title>Leptomonas seymouri: Adaptations to the Dixenous Life Cycle Analyzed by Genome Sequencing, Transcriptome Profiling and Co-infection with Leishmania donovani.</title>
        <authorList>
            <person name="Kraeva N."/>
            <person name="Butenko A."/>
            <person name="Hlavacova J."/>
            <person name="Kostygov A."/>
            <person name="Myskova J."/>
            <person name="Grybchuk D."/>
            <person name="Lestinova T."/>
            <person name="Votypka J."/>
            <person name="Volf P."/>
            <person name="Opperdoes F."/>
            <person name="Flegontov P."/>
            <person name="Lukes J."/>
            <person name="Yurchenko V."/>
        </authorList>
    </citation>
    <scope>NUCLEOTIDE SEQUENCE [LARGE SCALE GENOMIC DNA]</scope>
    <source>
        <strain evidence="8 9">ATCC 30220</strain>
    </source>
</reference>
<comment type="subcellular location">
    <subcellularLocation>
        <location evidence="1">Nucleus</location>
    </subcellularLocation>
</comment>
<evidence type="ECO:0000256" key="2">
    <source>
        <dbReference type="ARBA" id="ARBA00006051"/>
    </source>
</evidence>
<dbReference type="InterPro" id="IPR036747">
    <property type="entry name" value="ASF1-like_sf"/>
</dbReference>
<comment type="caution">
    <text evidence="8">The sequence shown here is derived from an EMBL/GenBank/DDBJ whole genome shotgun (WGS) entry which is preliminary data.</text>
</comment>
<dbReference type="GO" id="GO:0005634">
    <property type="term" value="C:nucleus"/>
    <property type="evidence" value="ECO:0007669"/>
    <property type="project" value="UniProtKB-SubCell"/>
</dbReference>
<keyword evidence="9" id="KW-1185">Reference proteome</keyword>
<name>A0A0N1I0I1_LEPSE</name>
<keyword evidence="3" id="KW-0805">Transcription regulation</keyword>
<dbReference type="PANTHER" id="PTHR12040:SF28">
    <property type="entry name" value="ANTI-SILENCING PROTEIN A-LIKE PROTEIN"/>
    <property type="match status" value="1"/>
</dbReference>
<evidence type="ECO:0000313" key="8">
    <source>
        <dbReference type="EMBL" id="KPI89352.1"/>
    </source>
</evidence>
<evidence type="ECO:0000256" key="6">
    <source>
        <dbReference type="ARBA" id="ARBA00023242"/>
    </source>
</evidence>
<dbReference type="SUPFAM" id="SSF101546">
    <property type="entry name" value="ASF1-like"/>
    <property type="match status" value="1"/>
</dbReference>
<dbReference type="EMBL" id="LJSK01000026">
    <property type="protein sequence ID" value="KPI89352.1"/>
    <property type="molecule type" value="Genomic_DNA"/>
</dbReference>
<dbReference type="GO" id="GO:0006335">
    <property type="term" value="P:DNA replication-dependent chromatin assembly"/>
    <property type="evidence" value="ECO:0007669"/>
    <property type="project" value="TreeGrafter"/>
</dbReference>
<feature type="region of interest" description="Disordered" evidence="7">
    <location>
        <begin position="150"/>
        <end position="182"/>
    </location>
</feature>
<organism evidence="8 9">
    <name type="scientific">Leptomonas seymouri</name>
    <dbReference type="NCBI Taxonomy" id="5684"/>
    <lineage>
        <taxon>Eukaryota</taxon>
        <taxon>Discoba</taxon>
        <taxon>Euglenozoa</taxon>
        <taxon>Kinetoplastea</taxon>
        <taxon>Metakinetoplastina</taxon>
        <taxon>Trypanosomatida</taxon>
        <taxon>Trypanosomatidae</taxon>
        <taxon>Leishmaniinae</taxon>
        <taxon>Leptomonas</taxon>
    </lineage>
</organism>
<dbReference type="Gene3D" id="2.60.40.1490">
    <property type="entry name" value="Histone chaperone ASF1-like"/>
    <property type="match status" value="1"/>
</dbReference>
<sequence length="182" mass="20532">MATRIELRKVQVLGDTPAPFDAPIQLHVELEVFEQVPRDAVDVSFTWSPVWDFSVDQQLDEMEVGPFTTLGKHKFTIESDPPDVTQIPDPTGPTALIVSFKYKSQEFLHIGYNVIVNCEGEMPDVFTSASQLTREIGRCYPRLREITWDTKDPAESMSLEESSDVTSEDLEEAPGKRTRLEG</sequence>
<evidence type="ECO:0000256" key="5">
    <source>
        <dbReference type="ARBA" id="ARBA00023186"/>
    </source>
</evidence>
<dbReference type="AlphaFoldDB" id="A0A0N1I0I1"/>
<evidence type="ECO:0000256" key="4">
    <source>
        <dbReference type="ARBA" id="ARBA00023163"/>
    </source>
</evidence>
<keyword evidence="4" id="KW-0804">Transcription</keyword>
<dbReference type="InterPro" id="IPR006818">
    <property type="entry name" value="ASF1-like"/>
</dbReference>
<gene>
    <name evidence="8" type="ORF">ABL78_1581</name>
</gene>
<keyword evidence="5" id="KW-0143">Chaperone</keyword>
<dbReference type="OrthoDB" id="29755at2759"/>
<dbReference type="GO" id="GO:0000785">
    <property type="term" value="C:chromatin"/>
    <property type="evidence" value="ECO:0007669"/>
    <property type="project" value="TreeGrafter"/>
</dbReference>
<feature type="compositionally biased region" description="Acidic residues" evidence="7">
    <location>
        <begin position="161"/>
        <end position="172"/>
    </location>
</feature>
<dbReference type="Pfam" id="PF04729">
    <property type="entry name" value="ASF1_hist_chap"/>
    <property type="match status" value="1"/>
</dbReference>
<dbReference type="OMA" id="TWSPVWD"/>
<dbReference type="PANTHER" id="PTHR12040">
    <property type="entry name" value="ANTI-SILENCING PROTEIN 1"/>
    <property type="match status" value="1"/>
</dbReference>
<accession>A0A0N1I0I1</accession>
<protein>
    <submittedName>
        <fullName evidence="8">Anti-silencing protein a-like protein</fullName>
    </submittedName>
</protein>
<dbReference type="Proteomes" id="UP000038009">
    <property type="component" value="Unassembled WGS sequence"/>
</dbReference>
<keyword evidence="6" id="KW-0539">Nucleus</keyword>